<reference evidence="2 3" key="1">
    <citation type="submission" date="2007-01" db="EMBL/GenBank/DDBJ databases">
        <authorList>
            <person name="Haygood M."/>
            <person name="Podell S."/>
            <person name="Anderson C."/>
            <person name="Hopkinson B."/>
            <person name="Roe K."/>
            <person name="Barbeau K."/>
            <person name="Gaasterland T."/>
            <person name="Ferriera S."/>
            <person name="Johnson J."/>
            <person name="Kravitz S."/>
            <person name="Beeson K."/>
            <person name="Sutton G."/>
            <person name="Rogers Y.-H."/>
            <person name="Friedman R."/>
            <person name="Frazier M."/>
            <person name="Venter J.C."/>
        </authorList>
    </citation>
    <scope>NUCLEOTIDE SEQUENCE [LARGE SCALE GENOMIC DNA]</scope>
    <source>
        <strain evidence="2 3">ATCC 23134</strain>
    </source>
</reference>
<proteinExistence type="predicted"/>
<accession>A1ZPN1</accession>
<evidence type="ECO:0000313" key="3">
    <source>
        <dbReference type="Proteomes" id="UP000004095"/>
    </source>
</evidence>
<keyword evidence="3" id="KW-1185">Reference proteome</keyword>
<dbReference type="InterPro" id="IPR026444">
    <property type="entry name" value="Secre_tail"/>
</dbReference>
<comment type="caution">
    <text evidence="2">The sequence shown here is derived from an EMBL/GenBank/DDBJ whole genome shotgun (WGS) entry which is preliminary data.</text>
</comment>
<sequence length="2282" mass="240003">MLFFAYGSYAQVAEWAPTVNTAKVGGVFTNLTDNSWFNAANWNFTSGTAPGGIPDQNTTVIIKSGTAPCYIEIQDPSANNYLPRAKSITIENNAGLFNIAGKGLSLEARFLEVADDFIINTGGTYLGNTEELRVNSNFLNNGDFIIKQGENVIEVGGNYTNNSRISKETSFTNRKVIIDFRKATNSVYTNNNGYDNTYTVYTTFNTSPGTNAFTDQELYVSNAVDEMLVTKESNATVTNNTSPATPIYVGVVTSNGDLVVTGTGNLTIISGSLIVKNVVTTTSAITVADGSTTHPRGYSWNLPNADISVRGNLTVSDAGPLGSGNGASIDLFDTGATASSIALHLGGDLFDENTETPSNTPADRRGFYVGVSTITTNTNGNDGQRPWLIMNGVTSGVVTTQTIRGRATLLNDAADEGTEGPGILLPRVVVLDNDNVTGDVTGGVETDNVVELASGARVVGDLTIHKNTIFNLLSNKLLAGDNPSDELNVFGTLKAEPNAEFRMHDDVIVRGRKGGSIIISGSNSGPVFFSRGDTGTYRFAVYSGCYVSVIYGDFFQMSTNNNDYALANTGTATDNTTGGTDSNGGLKVYFGATLDPVNNFSYSRLPGDLTLNMDIPITANSPDDGTGNGAITIDNFFFGGGTNNSVVRNNQNGTVQMTNAIGSSAAGGVGEDFDQGTYSDTGDPDRIIWITNTRCIWQGGVSNLWDNAANWVNDVGGALGFVPGTAGHTTVDVIIPENATRNCRLNVNNIHIEGTLRVNFHWNGVTGTNRRLIINSGVTFLQVGLDFMVDNNGRIDIHSDAAPNQCRVEIGGTINFNNNAATFNEGTSILACVGGQRQRVTMKGEELYTLEVAASKTGDVYSGGAITCNGNLEIKGGIFRGNAGGSDIRVKGDFLQTGGDIYPWNSDFFVEGNWLNTGGTMANAGNGSFNFEPNNTTTRQIRTNGQSFTTVNFNDKYSLGAVTQYDLVDNFTIITSLNIYNDCQLNIPDGLTGNFSKTNIQNGGILSVVGGGTLAMEANETFTVKDGGKFTLIGAAEKYAKLTRQGATGRFTFDVEGTISARYYLMESMDVNGVNLKSTAKSESPGTITYGGGGSGYTSDPDVTITGGGGSGAVFTANRTADVVTSYGKTNGGGNFTQTPVVIVSNGGGAGATGSVILTATSLDKVVIFSGGAGYNNGTHAYSVPGGAPNATIDIVVAGGVITNINVTSAGGGYTATPQVDLAAVAGLGTPSTAASIDAYLIATSIDQVIVPTALVYPVATFSDGIFTDGIDGGAFITIAGNYTTYRATNDKYSISTSTSSPDAYTSALPAGVTHDYGTTPRIDTIYNIVFPKQPTDDNGGVVPYNIKRTATGNSVYTRMILKDALGTFSGEDYDNEATVTAVTAGTPDNTFNPDGIATTDSMVVWRTEGVKRWDGGPSSTGTSWSDPQNWRPDGVPGPGDKVIINYDLLQLQWNVVNGPPDVVAPANFTIDLDLDPGVQAITCRSLTIESILPDPNSTNTRKPIVVNMTKDVTVLENVIISSDVTINPNVGLTMKVGGSWNNDGSFNPGSSAMTVDFDQNFTRTITNGGGSRFSTVLFSQGITDLGSDLYVEGNLTIENGASLSPSNNNRKITLEGDWVNRGAFDPQQGTVQFGNGGSTTQNVTREPLNELQEFYSVIVQKPFGILQTGSRMQINSQLDIKNGKILTAKDKELIFGDNSNIPLVTNQSYIDGPCAHLFSNATTSSNFKFYPIGKNDTYIGGSNANRRIQLSVRSTNVSIPDGSFLMMVMEQFESPAANRTIPAGSNANYVSRSRHWKVTQGLYPNTDSPVLQNGGTDITIDKAKIQLAFDAGSERSDYTGGASNPWLFGTSLEEITFASLGELTILKDSGTDKKGEGDGYPSVTLTDGTPGTGAVITPVITGGVITAMNIVNGGAGYSMGDPPIITIGGGGSQNNGINPGTGASVAVASVDGSGAITGFTISNGGTGYNTTYPPVVTVGGAGAVGRATVAGGVITALEATAQGTGYKNPTVNITGGSPTVNATATAITDANGRVTGFNITNGGSGYTVGSTEWTDAEGSITNINNNQFTVESTGPDADFAFSSLGNGDFTLAWNFIALPIQFLELKASPIDNQKVVVQWVTNNEELVARFEVQASRDGGKTFITLGQVTAKGNGRGVQNYEFVDQTPVPGFNYYRLRQVDENDLKRFTKVIKADIEKPMYIKATPNPISRGGVVKLELPHVPSQSTLKAQLLDMQGTIVKTVSLNSQSSQGFVVPASAVAGMYVLRVSVDGKIYQSKIVVK</sequence>
<name>A1ZPN1_MICM2</name>
<dbReference type="NCBIfam" id="TIGR04183">
    <property type="entry name" value="Por_Secre_tail"/>
    <property type="match status" value="1"/>
</dbReference>
<gene>
    <name evidence="2" type="ORF">M23134_03839</name>
</gene>
<feature type="compositionally biased region" description="Polar residues" evidence="1">
    <location>
        <begin position="1418"/>
        <end position="1429"/>
    </location>
</feature>
<dbReference type="Proteomes" id="UP000004095">
    <property type="component" value="Unassembled WGS sequence"/>
</dbReference>
<dbReference type="eggNOG" id="COG1404">
    <property type="taxonomic scope" value="Bacteria"/>
</dbReference>
<protein>
    <recommendedName>
        <fullName evidence="4">Secretion system C-terminal sorting domain-containing protein</fullName>
    </recommendedName>
</protein>
<evidence type="ECO:0008006" key="4">
    <source>
        <dbReference type="Google" id="ProtNLM"/>
    </source>
</evidence>
<dbReference type="EMBL" id="AAWS01000021">
    <property type="protein sequence ID" value="EAY27770.1"/>
    <property type="molecule type" value="Genomic_DNA"/>
</dbReference>
<dbReference type="eggNOG" id="COG3210">
    <property type="taxonomic scope" value="Bacteria"/>
</dbReference>
<evidence type="ECO:0000256" key="1">
    <source>
        <dbReference type="SAM" id="MobiDB-lite"/>
    </source>
</evidence>
<feature type="region of interest" description="Disordered" evidence="1">
    <location>
        <begin position="1412"/>
        <end position="1431"/>
    </location>
</feature>
<organism evidence="2 3">
    <name type="scientific">Microscilla marina ATCC 23134</name>
    <dbReference type="NCBI Taxonomy" id="313606"/>
    <lineage>
        <taxon>Bacteria</taxon>
        <taxon>Pseudomonadati</taxon>
        <taxon>Bacteroidota</taxon>
        <taxon>Cytophagia</taxon>
        <taxon>Cytophagales</taxon>
        <taxon>Microscillaceae</taxon>
        <taxon>Microscilla</taxon>
    </lineage>
</organism>
<evidence type="ECO:0000313" key="2">
    <source>
        <dbReference type="EMBL" id="EAY27770.1"/>
    </source>
</evidence>